<protein>
    <submittedName>
        <fullName evidence="1">Uncharacterized protein</fullName>
    </submittedName>
</protein>
<reference evidence="1" key="1">
    <citation type="submission" date="2019-08" db="EMBL/GenBank/DDBJ databases">
        <authorList>
            <person name="Kucharzyk K."/>
            <person name="Murdoch R.W."/>
            <person name="Higgins S."/>
            <person name="Loffler F."/>
        </authorList>
    </citation>
    <scope>NUCLEOTIDE SEQUENCE</scope>
</reference>
<dbReference type="AlphaFoldDB" id="A0A645B3S3"/>
<sequence length="53" mass="5836">MQHACHLPRHQAAGFGVAVQHGSPQRAEGKLFQLHFIGPGLFARKISTGHFIF</sequence>
<organism evidence="1">
    <name type="scientific">bioreactor metagenome</name>
    <dbReference type="NCBI Taxonomy" id="1076179"/>
    <lineage>
        <taxon>unclassified sequences</taxon>
        <taxon>metagenomes</taxon>
        <taxon>ecological metagenomes</taxon>
    </lineage>
</organism>
<accession>A0A645B3S3</accession>
<evidence type="ECO:0000313" key="1">
    <source>
        <dbReference type="EMBL" id="MPM60092.1"/>
    </source>
</evidence>
<dbReference type="EMBL" id="VSSQ01017624">
    <property type="protein sequence ID" value="MPM60092.1"/>
    <property type="molecule type" value="Genomic_DNA"/>
</dbReference>
<comment type="caution">
    <text evidence="1">The sequence shown here is derived from an EMBL/GenBank/DDBJ whole genome shotgun (WGS) entry which is preliminary data.</text>
</comment>
<gene>
    <name evidence="1" type="ORF">SDC9_106939</name>
</gene>
<proteinExistence type="predicted"/>
<name>A0A645B3S3_9ZZZZ</name>